<name>A0A6H5H2L1_9HEMI</name>
<keyword evidence="14" id="KW-1185">Reference proteome</keyword>
<dbReference type="InterPro" id="IPR036875">
    <property type="entry name" value="Znf_CCHC_sf"/>
</dbReference>
<dbReference type="OrthoDB" id="8065885at2759"/>
<dbReference type="SUPFAM" id="SSF50630">
    <property type="entry name" value="Acid proteases"/>
    <property type="match status" value="1"/>
</dbReference>
<dbReference type="SUPFAM" id="SSF57756">
    <property type="entry name" value="Retrovirus zinc finger-like domains"/>
    <property type="match status" value="1"/>
</dbReference>
<dbReference type="SMART" id="SM00343">
    <property type="entry name" value="ZnF_C2HC"/>
    <property type="match status" value="2"/>
</dbReference>
<dbReference type="Gene3D" id="2.40.70.10">
    <property type="entry name" value="Acid Proteases"/>
    <property type="match status" value="1"/>
</dbReference>
<dbReference type="InterPro" id="IPR043502">
    <property type="entry name" value="DNA/RNA_pol_sf"/>
</dbReference>
<dbReference type="Gene3D" id="3.30.420.10">
    <property type="entry name" value="Ribonuclease H-like superfamily/Ribonuclease H"/>
    <property type="match status" value="1"/>
</dbReference>
<dbReference type="InterPro" id="IPR036397">
    <property type="entry name" value="RNaseH_sf"/>
</dbReference>
<dbReference type="SUPFAM" id="SSF56672">
    <property type="entry name" value="DNA/RNA polymerases"/>
    <property type="match status" value="1"/>
</dbReference>
<evidence type="ECO:0000256" key="9">
    <source>
        <dbReference type="ARBA" id="ARBA00023268"/>
    </source>
</evidence>
<dbReference type="FunFam" id="3.10.20.370:FF:000001">
    <property type="entry name" value="Retrovirus-related Pol polyprotein from transposon 17.6-like protein"/>
    <property type="match status" value="1"/>
</dbReference>
<dbReference type="EC" id="2.7.7.49" evidence="1"/>
<dbReference type="SUPFAM" id="SSF53098">
    <property type="entry name" value="Ribonuclease H-like"/>
    <property type="match status" value="1"/>
</dbReference>
<dbReference type="InterPro" id="IPR001878">
    <property type="entry name" value="Znf_CCHC"/>
</dbReference>
<dbReference type="InterPro" id="IPR041588">
    <property type="entry name" value="Integrase_H2C2"/>
</dbReference>
<dbReference type="Pfam" id="PF00665">
    <property type="entry name" value="rve"/>
    <property type="match status" value="1"/>
</dbReference>
<dbReference type="GO" id="GO:0006508">
    <property type="term" value="P:proteolysis"/>
    <property type="evidence" value="ECO:0007669"/>
    <property type="project" value="UniProtKB-KW"/>
</dbReference>
<keyword evidence="3" id="KW-0808">Transferase</keyword>
<evidence type="ECO:0000259" key="11">
    <source>
        <dbReference type="PROSITE" id="PS50994"/>
    </source>
</evidence>
<evidence type="ECO:0000256" key="4">
    <source>
        <dbReference type="ARBA" id="ARBA00022695"/>
    </source>
</evidence>
<evidence type="ECO:0000256" key="2">
    <source>
        <dbReference type="ARBA" id="ARBA00022670"/>
    </source>
</evidence>
<dbReference type="AlphaFoldDB" id="A0A6H5H2L1"/>
<evidence type="ECO:0000313" key="12">
    <source>
        <dbReference type="EMBL" id="CAB0007910.1"/>
    </source>
</evidence>
<dbReference type="GO" id="GO:0042575">
    <property type="term" value="C:DNA polymerase complex"/>
    <property type="evidence" value="ECO:0007669"/>
    <property type="project" value="UniProtKB-ARBA"/>
</dbReference>
<feature type="domain" description="Integrase catalytic" evidence="11">
    <location>
        <begin position="593"/>
        <end position="748"/>
    </location>
</feature>
<dbReference type="Pfam" id="PF17921">
    <property type="entry name" value="Integrase_H2C2"/>
    <property type="match status" value="1"/>
</dbReference>
<feature type="compositionally biased region" description="Basic and acidic residues" evidence="10">
    <location>
        <begin position="850"/>
        <end position="866"/>
    </location>
</feature>
<feature type="region of interest" description="Disordered" evidence="10">
    <location>
        <begin position="757"/>
        <end position="778"/>
    </location>
</feature>
<accession>A0A6H5H2L1</accession>
<sequence length="969" mass="110663">MRARSNLKFSQSRRSQPSTSKFPSRYEKESNGTFTHVDLERLGLKGLCLRCASRSHTARNCPNKRKLRCKSCLSAGHIARACIKTRLNLKNVKFIEESDRDNSDLDWDSEFDYDGNYSDEASINHVDDGSSDDLADDRIMVTLEIEGKPFRFECDSGSKYTIIDLPTFNRLNLQCPLVKSNLNLRSYTGHRFQPVGQASIRVRYKGTSALAKLYVVSFEKPAILGRQWIRLLNIMKLPDVNKISNEMNSNSKSPTSPEEAKNLLLHEFSDVFQEAIGEVPNYKISLQFKEKVQPIFLKPRSVPEAFRKIKEEIASDRILTPFNPRLPIVLATDASPVGLSGVLSHIMPNGDERPVTFVSRPLTKAENNYSQLDREATAVYWACKRLFDYLYGRPFTLHVDNKPIFSILHPNKKLPAVSASRLLRYAHFMSGFDYKISHRLGKENANADYLSRNPVLTRTSKPHQDDSYINQGDTIHHISNETVSAKLIAMETKNDPALSQLLDSLSTGELQDPQYSIKDGVILRGERVIIPESLQPHILAELHSTHIGIVRMKALARNYCFWKGIDRDIEDTVKSCRACCDVRNEPQKAPLHVWEPPQKNWQRIHMDYAGPFMKHQFFIVVDAKSKWPEVFAITSSPTTSTTIFYLKELITRHGLPEILVSDNAAIFRSSNFREFCERLGIRQRFIAPGNPSTNGQVERYCQTIKKKLKSMSHDSKSLQDNLQDLLFWYRATPLADGESPAQKMLGRNLRTKLDLLKPQDSQPPTVEHPTPPRIYQPGDRVQARNYASNVRWKYGRILRRLGNLHYMVELDDGYTLKRHHDQLRQCQVEMHQPRIQESVIRPIPIIPEHATAKSPEEELPRPERSKRTSMASTEVEQKRTSLAIADVPQARRTSMAIADVPQERRTSMAIADVPQARRTSMAIADVPQSRKSLKLDVQSPPREHTSKPDDTSELRRSTREKKPVARFGL</sequence>
<dbReference type="InterPro" id="IPR050951">
    <property type="entry name" value="Retrovirus_Pol_polyprotein"/>
</dbReference>
<evidence type="ECO:0000256" key="10">
    <source>
        <dbReference type="SAM" id="MobiDB-lite"/>
    </source>
</evidence>
<keyword evidence="4" id="KW-0548">Nucleotidyltransferase</keyword>
<dbReference type="Pfam" id="PF17919">
    <property type="entry name" value="RT_RNaseH_2"/>
    <property type="match status" value="1"/>
</dbReference>
<evidence type="ECO:0000256" key="8">
    <source>
        <dbReference type="ARBA" id="ARBA00023125"/>
    </source>
</evidence>
<evidence type="ECO:0000256" key="3">
    <source>
        <dbReference type="ARBA" id="ARBA00022679"/>
    </source>
</evidence>
<protein>
    <recommendedName>
        <fullName evidence="1">RNA-directed DNA polymerase</fullName>
        <ecNumber evidence="1">2.7.7.49</ecNumber>
    </recommendedName>
</protein>
<dbReference type="GO" id="GO:0003677">
    <property type="term" value="F:DNA binding"/>
    <property type="evidence" value="ECO:0007669"/>
    <property type="project" value="UniProtKB-KW"/>
</dbReference>
<dbReference type="InterPro" id="IPR021109">
    <property type="entry name" value="Peptidase_aspartic_dom_sf"/>
</dbReference>
<reference evidence="12 14" key="1">
    <citation type="submission" date="2020-02" db="EMBL/GenBank/DDBJ databases">
        <authorList>
            <person name="Ferguson B K."/>
        </authorList>
    </citation>
    <scope>NUCLEOTIDE SEQUENCE [LARGE SCALE GENOMIC DNA]</scope>
</reference>
<feature type="compositionally biased region" description="Polar residues" evidence="10">
    <location>
        <begin position="7"/>
        <end position="22"/>
    </location>
</feature>
<dbReference type="PANTHER" id="PTHR37984:SF5">
    <property type="entry name" value="PROTEIN NYNRIN-LIKE"/>
    <property type="match status" value="1"/>
</dbReference>
<keyword evidence="2" id="KW-0645">Protease</keyword>
<dbReference type="EMBL" id="CADCXU010021295">
    <property type="protein sequence ID" value="CAB0009002.1"/>
    <property type="molecule type" value="Genomic_DNA"/>
</dbReference>
<keyword evidence="7" id="KW-0695">RNA-directed DNA polymerase</keyword>
<dbReference type="Gene3D" id="1.10.340.70">
    <property type="match status" value="1"/>
</dbReference>
<evidence type="ECO:0000256" key="5">
    <source>
        <dbReference type="ARBA" id="ARBA00022722"/>
    </source>
</evidence>
<dbReference type="Proteomes" id="UP000479000">
    <property type="component" value="Unassembled WGS sequence"/>
</dbReference>
<keyword evidence="6" id="KW-0255">Endonuclease</keyword>
<dbReference type="PROSITE" id="PS50994">
    <property type="entry name" value="INTEGRASE"/>
    <property type="match status" value="1"/>
</dbReference>
<keyword evidence="8" id="KW-0238">DNA-binding</keyword>
<dbReference type="CDD" id="cd09274">
    <property type="entry name" value="RNase_HI_RT_Ty3"/>
    <property type="match status" value="1"/>
</dbReference>
<dbReference type="GO" id="GO:0008233">
    <property type="term" value="F:peptidase activity"/>
    <property type="evidence" value="ECO:0007669"/>
    <property type="project" value="UniProtKB-KW"/>
</dbReference>
<dbReference type="GO" id="GO:0008270">
    <property type="term" value="F:zinc ion binding"/>
    <property type="evidence" value="ECO:0007669"/>
    <property type="project" value="InterPro"/>
</dbReference>
<proteinExistence type="predicted"/>
<dbReference type="GO" id="GO:0003964">
    <property type="term" value="F:RNA-directed DNA polymerase activity"/>
    <property type="evidence" value="ECO:0007669"/>
    <property type="project" value="UniProtKB-KW"/>
</dbReference>
<feature type="region of interest" description="Disordered" evidence="10">
    <location>
        <begin position="848"/>
        <end position="881"/>
    </location>
</feature>
<evidence type="ECO:0000313" key="14">
    <source>
        <dbReference type="Proteomes" id="UP000479000"/>
    </source>
</evidence>
<keyword evidence="6" id="KW-0378">Hydrolase</keyword>
<dbReference type="EMBL" id="CADCXU010019782">
    <property type="protein sequence ID" value="CAB0007910.1"/>
    <property type="molecule type" value="Genomic_DNA"/>
</dbReference>
<dbReference type="InterPro" id="IPR001584">
    <property type="entry name" value="Integrase_cat-core"/>
</dbReference>
<dbReference type="Gene3D" id="4.10.60.10">
    <property type="entry name" value="Zinc finger, CCHC-type"/>
    <property type="match status" value="1"/>
</dbReference>
<dbReference type="PANTHER" id="PTHR37984">
    <property type="entry name" value="PROTEIN CBG26694"/>
    <property type="match status" value="1"/>
</dbReference>
<dbReference type="InterPro" id="IPR012337">
    <property type="entry name" value="RNaseH-like_sf"/>
</dbReference>
<evidence type="ECO:0000256" key="7">
    <source>
        <dbReference type="ARBA" id="ARBA00022918"/>
    </source>
</evidence>
<evidence type="ECO:0000256" key="6">
    <source>
        <dbReference type="ARBA" id="ARBA00022759"/>
    </source>
</evidence>
<keyword evidence="9" id="KW-0511">Multifunctional enzyme</keyword>
<organism evidence="12 14">
    <name type="scientific">Nesidiocoris tenuis</name>
    <dbReference type="NCBI Taxonomy" id="355587"/>
    <lineage>
        <taxon>Eukaryota</taxon>
        <taxon>Metazoa</taxon>
        <taxon>Ecdysozoa</taxon>
        <taxon>Arthropoda</taxon>
        <taxon>Hexapoda</taxon>
        <taxon>Insecta</taxon>
        <taxon>Pterygota</taxon>
        <taxon>Neoptera</taxon>
        <taxon>Paraneoptera</taxon>
        <taxon>Hemiptera</taxon>
        <taxon>Heteroptera</taxon>
        <taxon>Panheteroptera</taxon>
        <taxon>Cimicomorpha</taxon>
        <taxon>Miridae</taxon>
        <taxon>Dicyphina</taxon>
        <taxon>Nesidiocoris</taxon>
    </lineage>
</organism>
<dbReference type="GO" id="GO:0004519">
    <property type="term" value="F:endonuclease activity"/>
    <property type="evidence" value="ECO:0007669"/>
    <property type="project" value="UniProtKB-KW"/>
</dbReference>
<gene>
    <name evidence="12" type="ORF">NTEN_LOCUS13156</name>
    <name evidence="13" type="ORF">NTEN_LOCUS14196</name>
</gene>
<evidence type="ECO:0000256" key="1">
    <source>
        <dbReference type="ARBA" id="ARBA00012493"/>
    </source>
</evidence>
<dbReference type="FunFam" id="1.10.340.70:FF:000003">
    <property type="entry name" value="Protein CBG25708"/>
    <property type="match status" value="1"/>
</dbReference>
<feature type="region of interest" description="Disordered" evidence="10">
    <location>
        <begin position="1"/>
        <end position="27"/>
    </location>
</feature>
<feature type="region of interest" description="Disordered" evidence="10">
    <location>
        <begin position="899"/>
        <end position="969"/>
    </location>
</feature>
<feature type="compositionally biased region" description="Basic and acidic residues" evidence="10">
    <location>
        <begin position="941"/>
        <end position="963"/>
    </location>
</feature>
<dbReference type="InterPro" id="IPR041577">
    <property type="entry name" value="RT_RNaseH_2"/>
</dbReference>
<evidence type="ECO:0000313" key="13">
    <source>
        <dbReference type="EMBL" id="CAB0009002.1"/>
    </source>
</evidence>
<keyword evidence="5" id="KW-0540">Nuclease</keyword>
<dbReference type="GO" id="GO:0015074">
    <property type="term" value="P:DNA integration"/>
    <property type="evidence" value="ECO:0007669"/>
    <property type="project" value="InterPro"/>
</dbReference>